<dbReference type="AlphaFoldDB" id="A0A1H4TSF7"/>
<name>A0A1H4TSF7_9BACT</name>
<dbReference type="PROSITE" id="PS51494">
    <property type="entry name" value="SPOIVB"/>
    <property type="match status" value="1"/>
</dbReference>
<organism evidence="3 4">
    <name type="scientific">Terriglobus roseus</name>
    <dbReference type="NCBI Taxonomy" id="392734"/>
    <lineage>
        <taxon>Bacteria</taxon>
        <taxon>Pseudomonadati</taxon>
        <taxon>Acidobacteriota</taxon>
        <taxon>Terriglobia</taxon>
        <taxon>Terriglobales</taxon>
        <taxon>Acidobacteriaceae</taxon>
        <taxon>Terriglobus</taxon>
    </lineage>
</organism>
<dbReference type="Proteomes" id="UP000182409">
    <property type="component" value="Unassembled WGS sequence"/>
</dbReference>
<protein>
    <submittedName>
        <fullName evidence="3">SpoIVB peptidase S55</fullName>
    </submittedName>
</protein>
<feature type="domain" description="Peptidase S55" evidence="2">
    <location>
        <begin position="1"/>
        <end position="205"/>
    </location>
</feature>
<feature type="region of interest" description="Disordered" evidence="1">
    <location>
        <begin position="1"/>
        <end position="30"/>
    </location>
</feature>
<dbReference type="InterPro" id="IPR008763">
    <property type="entry name" value="Peptidase_S55"/>
</dbReference>
<proteinExistence type="predicted"/>
<evidence type="ECO:0000313" key="4">
    <source>
        <dbReference type="Proteomes" id="UP000182409"/>
    </source>
</evidence>
<evidence type="ECO:0000259" key="2">
    <source>
        <dbReference type="PROSITE" id="PS51494"/>
    </source>
</evidence>
<gene>
    <name evidence="3" type="ORF">SAMN05443244_3847</name>
</gene>
<sequence>MLSDAMGVLPKRKPGGVRPSGMTKSDHLARGTLGPTLVDVITRRKATGRALPLPVSAVSWRALALVAGAIAPPVLRAQAPVSGPPRNAEIFPFADVKRGLHGTAWTVFEGVDPEPMDVEILGRLKDAIGPGQDMILGRLHGTKPEFTGVVAGMSGSPVYIDGKLLGAVSYRIGQFSKEPICGITPIGSMFQVRDLPALVDPGIAVPLGRTQGAAAAPTATDPNLQIRPIDTPLVFNGFSSDTVTRYGDGFRAMGLEPVSGIGSASPETLQPEPIVPGSAVSAVLARGDLNVAATCTVTYVDAHQLLACGHPITQFGDVSIPMTKAQVLATLPSPMNAFKIVNTTETVGSFTQDRANAVAGTFGRTARMIPVSVAVTPATGSNLPAQSLHFEVLDNRQLTPQVMLAAVFQSLNQTNIAANDMSLHLTGEITLANAGAIRLSNTFASADGVSAASAATQYFGARFMAVYGNDLAQPHIDSIRIEATAVPHRESAEIETVRLSTNEARPGDTITVEATIRPFQQETRVLRIPVTLPDTLTEGPLRIFVSDGASLDRLLRPPANAGAQPLGLADTVAQLNRSHANDRVWVTLLDHQTQAVTAAVALPSLPPSIANVMQPLRGTRQISFTSETAAEAGSAPAGAELSGAEVVTIRIR</sequence>
<dbReference type="EMBL" id="FNSD01000001">
    <property type="protein sequence ID" value="SEC59433.1"/>
    <property type="molecule type" value="Genomic_DNA"/>
</dbReference>
<evidence type="ECO:0000313" key="3">
    <source>
        <dbReference type="EMBL" id="SEC59433.1"/>
    </source>
</evidence>
<evidence type="ECO:0000256" key="1">
    <source>
        <dbReference type="SAM" id="MobiDB-lite"/>
    </source>
</evidence>
<accession>A0A1H4TSF7</accession>
<reference evidence="3 4" key="1">
    <citation type="submission" date="2016-10" db="EMBL/GenBank/DDBJ databases">
        <authorList>
            <person name="de Groot N.N."/>
        </authorList>
    </citation>
    <scope>NUCLEOTIDE SEQUENCE [LARGE SCALE GENOMIC DNA]</scope>
    <source>
        <strain evidence="3 4">AB35.6</strain>
    </source>
</reference>